<dbReference type="Pfam" id="PF04827">
    <property type="entry name" value="Plant_tran"/>
    <property type="match status" value="1"/>
</dbReference>
<accession>A0ABQ5HXA0</accession>
<gene>
    <name evidence="1" type="ORF">Tco_1081337</name>
</gene>
<proteinExistence type="predicted"/>
<dbReference type="PANTHER" id="PTHR47150">
    <property type="entry name" value="OS12G0169200 PROTEIN"/>
    <property type="match status" value="1"/>
</dbReference>
<reference evidence="1" key="1">
    <citation type="journal article" date="2022" name="Int. J. Mol. Sci.">
        <title>Draft Genome of Tanacetum Coccineum: Genomic Comparison of Closely Related Tanacetum-Family Plants.</title>
        <authorList>
            <person name="Yamashiro T."/>
            <person name="Shiraishi A."/>
            <person name="Nakayama K."/>
            <person name="Satake H."/>
        </authorList>
    </citation>
    <scope>NUCLEOTIDE SEQUENCE</scope>
</reference>
<protein>
    <submittedName>
        <fullName evidence="1">ALP1-like protein</fullName>
    </submittedName>
</protein>
<reference evidence="1" key="2">
    <citation type="submission" date="2022-01" db="EMBL/GenBank/DDBJ databases">
        <authorList>
            <person name="Yamashiro T."/>
            <person name="Shiraishi A."/>
            <person name="Satake H."/>
            <person name="Nakayama K."/>
        </authorList>
    </citation>
    <scope>NUCLEOTIDE SEQUENCE</scope>
</reference>
<organism evidence="1 2">
    <name type="scientific">Tanacetum coccineum</name>
    <dbReference type="NCBI Taxonomy" id="301880"/>
    <lineage>
        <taxon>Eukaryota</taxon>
        <taxon>Viridiplantae</taxon>
        <taxon>Streptophyta</taxon>
        <taxon>Embryophyta</taxon>
        <taxon>Tracheophyta</taxon>
        <taxon>Spermatophyta</taxon>
        <taxon>Magnoliopsida</taxon>
        <taxon>eudicotyledons</taxon>
        <taxon>Gunneridae</taxon>
        <taxon>Pentapetalae</taxon>
        <taxon>asterids</taxon>
        <taxon>campanulids</taxon>
        <taxon>Asterales</taxon>
        <taxon>Asteraceae</taxon>
        <taxon>Asteroideae</taxon>
        <taxon>Anthemideae</taxon>
        <taxon>Anthemidinae</taxon>
        <taxon>Tanacetum</taxon>
    </lineage>
</organism>
<evidence type="ECO:0000313" key="2">
    <source>
        <dbReference type="Proteomes" id="UP001151760"/>
    </source>
</evidence>
<dbReference type="Proteomes" id="UP001151760">
    <property type="component" value="Unassembled WGS sequence"/>
</dbReference>
<keyword evidence="2" id="KW-1185">Reference proteome</keyword>
<sequence>MSDSSDDGLSDLDDIDDLEMIAQQVQAEQEQEEVERVRHRNYIYRENLDAEERLMADNFGPNPKYPEYYFRKRYRMSRKLFLEIVSGIENYIQTHHPLPSYFDFFRVRPDAMGLPGFSVFMKCTCAIRQLAYGVTRDPLDEYLQMGNHCARDCLNFFTMCVIELFMPEYLRKPDFDDIQNLYTAHNNIHGFPGMLGIIDCMHWERRNCPKAWHGQFARGDKNYLTIMLEAVALYDLWIWHAFFGVSGANNDLTVLNNSQLFNDLLDDIALVAPFECNGVTFEKWYYLADDIYPQWSSFVKSFTVANSEKNVLFKRKQENARKNIERAFGVLQGRWHMTNRRVLGLSTSYTESCTLALYCIT</sequence>
<dbReference type="PANTHER" id="PTHR47150:SF5">
    <property type="entry name" value="OS07G0546750 PROTEIN"/>
    <property type="match status" value="1"/>
</dbReference>
<name>A0ABQ5HXA0_9ASTR</name>
<evidence type="ECO:0000313" key="1">
    <source>
        <dbReference type="EMBL" id="GJT92492.1"/>
    </source>
</evidence>
<comment type="caution">
    <text evidence="1">The sequence shown here is derived from an EMBL/GenBank/DDBJ whole genome shotgun (WGS) entry which is preliminary data.</text>
</comment>
<dbReference type="InterPro" id="IPR006912">
    <property type="entry name" value="Harbinger_derived_prot"/>
</dbReference>
<dbReference type="EMBL" id="BQNB010020114">
    <property type="protein sequence ID" value="GJT92492.1"/>
    <property type="molecule type" value="Genomic_DNA"/>
</dbReference>